<evidence type="ECO:0000256" key="1">
    <source>
        <dbReference type="ARBA" id="ARBA00022741"/>
    </source>
</evidence>
<dbReference type="PANTHER" id="PTHR13748">
    <property type="entry name" value="COBW-RELATED"/>
    <property type="match status" value="1"/>
</dbReference>
<proteinExistence type="inferred from homology"/>
<keyword evidence="10" id="KW-1185">Reference proteome</keyword>
<protein>
    <recommendedName>
        <fullName evidence="11">CobW C-terminal domain-containing protein</fullName>
    </recommendedName>
</protein>
<name>F5J3X0_9BACT</name>
<evidence type="ECO:0000259" key="8">
    <source>
        <dbReference type="Pfam" id="PF07683"/>
    </source>
</evidence>
<evidence type="ECO:0000256" key="6">
    <source>
        <dbReference type="ARBA" id="ARBA00049117"/>
    </source>
</evidence>
<evidence type="ECO:0000256" key="2">
    <source>
        <dbReference type="ARBA" id="ARBA00022801"/>
    </source>
</evidence>
<evidence type="ECO:0000313" key="9">
    <source>
        <dbReference type="EMBL" id="EGJ99541.1"/>
    </source>
</evidence>
<gene>
    <name evidence="9" type="ORF">HMPREF9455_04037</name>
</gene>
<keyword evidence="3" id="KW-0143">Chaperone</keyword>
<dbReference type="Gene3D" id="3.30.1220.10">
    <property type="entry name" value="CobW-like, C-terminal domain"/>
    <property type="match status" value="1"/>
</dbReference>
<organism evidence="9 10">
    <name type="scientific">Dysgonomonas gadei ATCC BAA-286</name>
    <dbReference type="NCBI Taxonomy" id="742766"/>
    <lineage>
        <taxon>Bacteria</taxon>
        <taxon>Pseudomonadati</taxon>
        <taxon>Bacteroidota</taxon>
        <taxon>Bacteroidia</taxon>
        <taxon>Bacteroidales</taxon>
        <taxon>Dysgonomonadaceae</taxon>
        <taxon>Dysgonomonas</taxon>
    </lineage>
</organism>
<dbReference type="InterPro" id="IPR003495">
    <property type="entry name" value="CobW/HypB/UreG_nucleotide-bd"/>
</dbReference>
<reference evidence="9 10" key="1">
    <citation type="submission" date="2011-04" db="EMBL/GenBank/DDBJ databases">
        <title>The Genome Sequence of Dysgonomonas gadei ATCC BAA-286.</title>
        <authorList>
            <consortium name="The Broad Institute Genome Sequencing Platform"/>
            <person name="Earl A."/>
            <person name="Ward D."/>
            <person name="Feldgarden M."/>
            <person name="Gevers D."/>
            <person name="Pudlo N."/>
            <person name="Martens E."/>
            <person name="Allen-Vercoe E."/>
            <person name="Young S.K."/>
            <person name="Zeng Q."/>
            <person name="Gargeya S."/>
            <person name="Fitzgerald M."/>
            <person name="Haas B."/>
            <person name="Abouelleil A."/>
            <person name="Alvarado L."/>
            <person name="Arachchi H.M."/>
            <person name="Berlin A."/>
            <person name="Brown A."/>
            <person name="Chapman S.B."/>
            <person name="Chen Z."/>
            <person name="Dunbar C."/>
            <person name="Freedman E."/>
            <person name="Gearin G."/>
            <person name="Gellesch M."/>
            <person name="Goldberg J."/>
            <person name="Griggs A."/>
            <person name="Gujja S."/>
            <person name="Heiman D."/>
            <person name="Howarth C."/>
            <person name="Larson L."/>
            <person name="Lui A."/>
            <person name="MacDonald P.J.P."/>
            <person name="Mehta T."/>
            <person name="Montmayeur A."/>
            <person name="Murphy C."/>
            <person name="Neiman D."/>
            <person name="Pearson M."/>
            <person name="Priest M."/>
            <person name="Roberts A."/>
            <person name="Saif S."/>
            <person name="Shea T."/>
            <person name="Shenoy N."/>
            <person name="Sisk P."/>
            <person name="Stolte C."/>
            <person name="Sykes S."/>
            <person name="Yandava C."/>
            <person name="Wortman J."/>
            <person name="Nusbaum C."/>
            <person name="Birren B."/>
        </authorList>
    </citation>
    <scope>NUCLEOTIDE SEQUENCE [LARGE SCALE GENOMIC DNA]</scope>
    <source>
        <strain evidence="9 10">ATCC BAA-286</strain>
    </source>
</reference>
<dbReference type="PANTHER" id="PTHR13748:SF62">
    <property type="entry name" value="COBW DOMAIN-CONTAINING PROTEIN"/>
    <property type="match status" value="1"/>
</dbReference>
<evidence type="ECO:0000256" key="5">
    <source>
        <dbReference type="ARBA" id="ARBA00045658"/>
    </source>
</evidence>
<comment type="catalytic activity">
    <reaction evidence="6">
        <text>GTP + H2O = GDP + phosphate + H(+)</text>
        <dbReference type="Rhea" id="RHEA:19669"/>
        <dbReference type="ChEBI" id="CHEBI:15377"/>
        <dbReference type="ChEBI" id="CHEBI:15378"/>
        <dbReference type="ChEBI" id="CHEBI:37565"/>
        <dbReference type="ChEBI" id="CHEBI:43474"/>
        <dbReference type="ChEBI" id="CHEBI:58189"/>
    </reaction>
    <physiologicalReaction direction="left-to-right" evidence="6">
        <dbReference type="Rhea" id="RHEA:19670"/>
    </physiologicalReaction>
</comment>
<dbReference type="GO" id="GO:0000166">
    <property type="term" value="F:nucleotide binding"/>
    <property type="evidence" value="ECO:0007669"/>
    <property type="project" value="UniProtKB-KW"/>
</dbReference>
<dbReference type="HOGENOM" id="CLU_017452_0_1_10"/>
<accession>F5J3X0</accession>
<comment type="function">
    <text evidence="5">Zinc chaperone that directly transfers zinc cofactor to target proteins, thereby activating them. Zinc is transferred from the CXCC motif in the GTPase domain to the zinc binding site in target proteins in a process requiring GTP hydrolysis.</text>
</comment>
<comment type="similarity">
    <text evidence="4">Belongs to the SIMIBI class G3E GTPase family. ZNG1 subfamily.</text>
</comment>
<evidence type="ECO:0000256" key="4">
    <source>
        <dbReference type="ARBA" id="ARBA00034320"/>
    </source>
</evidence>
<dbReference type="STRING" id="742766.HMPREF9455_04037"/>
<dbReference type="InterPro" id="IPR011629">
    <property type="entry name" value="CobW-like_C"/>
</dbReference>
<dbReference type="Pfam" id="PF02492">
    <property type="entry name" value="cobW"/>
    <property type="match status" value="1"/>
</dbReference>
<dbReference type="Gene3D" id="3.40.50.300">
    <property type="entry name" value="P-loop containing nucleotide triphosphate hydrolases"/>
    <property type="match status" value="1"/>
</dbReference>
<dbReference type="AlphaFoldDB" id="F5J3X0"/>
<evidence type="ECO:0008006" key="11">
    <source>
        <dbReference type="Google" id="ProtNLM"/>
    </source>
</evidence>
<dbReference type="GO" id="GO:0005737">
    <property type="term" value="C:cytoplasm"/>
    <property type="evidence" value="ECO:0007669"/>
    <property type="project" value="TreeGrafter"/>
</dbReference>
<dbReference type="CDD" id="cd03112">
    <property type="entry name" value="CobW-like"/>
    <property type="match status" value="1"/>
</dbReference>
<dbReference type="SUPFAM" id="SSF52540">
    <property type="entry name" value="P-loop containing nucleoside triphosphate hydrolases"/>
    <property type="match status" value="1"/>
</dbReference>
<sequence>MKGKIPVTIITGFLGVGKTTLINNLIKKHPDKKFAIIENEFGEIGLDGSFIIGADENIFELSNGCICCSLNADFYELINKLQTGGYDFNHLLIETTGIANPTSIVNAFLSDYEIIERFTIDSVICLADAVNIEDLIDSEPEARKQLTIADIILLNKIDLVRQGYSNELISKIQDFNQLATIYPTSQADISQLEILDTHQYSGRKIEQSVSTFKNLAFLGNNNLKHDIKSIGISIPGDLDFERFRFWFETILFFAKYRPYRVKGILSFKDVPEKCILHAIKDNYVFDRGDLWQQDDERYCKLVFIGRNLDNLEIEENIYKLRAEQ</sequence>
<comment type="caution">
    <text evidence="9">The sequence shown here is derived from an EMBL/GenBank/DDBJ whole genome shotgun (WGS) entry which is preliminary data.</text>
</comment>
<keyword evidence="1" id="KW-0547">Nucleotide-binding</keyword>
<evidence type="ECO:0000313" key="10">
    <source>
        <dbReference type="Proteomes" id="UP000004913"/>
    </source>
</evidence>
<dbReference type="RefSeq" id="WP_006801573.1">
    <property type="nucleotide sequence ID" value="NZ_GL891995.1"/>
</dbReference>
<dbReference type="GO" id="GO:0016787">
    <property type="term" value="F:hydrolase activity"/>
    <property type="evidence" value="ECO:0007669"/>
    <property type="project" value="UniProtKB-KW"/>
</dbReference>
<evidence type="ECO:0000256" key="3">
    <source>
        <dbReference type="ARBA" id="ARBA00023186"/>
    </source>
</evidence>
<dbReference type="eggNOG" id="COG0523">
    <property type="taxonomic scope" value="Bacteria"/>
</dbReference>
<evidence type="ECO:0000259" key="7">
    <source>
        <dbReference type="Pfam" id="PF02492"/>
    </source>
</evidence>
<dbReference type="SUPFAM" id="SSF90002">
    <property type="entry name" value="Hypothetical protein YjiA, C-terminal domain"/>
    <property type="match status" value="1"/>
</dbReference>
<feature type="domain" description="CobW/HypB/UreG nucleotide-binding" evidence="7">
    <location>
        <begin position="6"/>
        <end position="181"/>
    </location>
</feature>
<dbReference type="Pfam" id="PF07683">
    <property type="entry name" value="CobW_C"/>
    <property type="match status" value="1"/>
</dbReference>
<keyword evidence="2" id="KW-0378">Hydrolase</keyword>
<dbReference type="InterPro" id="IPR051316">
    <property type="entry name" value="Zinc-reg_GTPase_activator"/>
</dbReference>
<dbReference type="Proteomes" id="UP000004913">
    <property type="component" value="Unassembled WGS sequence"/>
</dbReference>
<dbReference type="InterPro" id="IPR036627">
    <property type="entry name" value="CobW-likC_sf"/>
</dbReference>
<feature type="domain" description="CobW C-terminal" evidence="8">
    <location>
        <begin position="227"/>
        <end position="316"/>
    </location>
</feature>
<dbReference type="OrthoDB" id="9808822at2"/>
<dbReference type="InterPro" id="IPR027417">
    <property type="entry name" value="P-loop_NTPase"/>
</dbReference>
<dbReference type="EMBL" id="ADLV01000057">
    <property type="protein sequence ID" value="EGJ99541.1"/>
    <property type="molecule type" value="Genomic_DNA"/>
</dbReference>